<dbReference type="EMBL" id="CP104970">
    <property type="protein sequence ID" value="UXN57570.1"/>
    <property type="molecule type" value="Genomic_DNA"/>
</dbReference>
<accession>A0ACD4CVE9</accession>
<organism evidence="1 2">
    <name type="scientific">Phyllobacterium zundukense</name>
    <dbReference type="NCBI Taxonomy" id="1867719"/>
    <lineage>
        <taxon>Bacteria</taxon>
        <taxon>Pseudomonadati</taxon>
        <taxon>Pseudomonadota</taxon>
        <taxon>Alphaproteobacteria</taxon>
        <taxon>Hyphomicrobiales</taxon>
        <taxon>Phyllobacteriaceae</taxon>
        <taxon>Phyllobacterium</taxon>
    </lineage>
</organism>
<reference evidence="1" key="1">
    <citation type="submission" date="2022-09" db="EMBL/GenBank/DDBJ databases">
        <title>Interaction between co-microsymbionts with complementary sets of symbiotic genes in legume-rhizobium systems.</title>
        <authorList>
            <person name="Safronova V."/>
            <person name="Sazanova A."/>
            <person name="Afonin A."/>
            <person name="Chirak E."/>
        </authorList>
    </citation>
    <scope>NUCLEOTIDE SEQUENCE</scope>
    <source>
        <strain evidence="1">A18/3m</strain>
    </source>
</reference>
<keyword evidence="1" id="KW-0614">Plasmid</keyword>
<geneLocation type="plasmid" evidence="1 2">
    <name>p_unnamed3</name>
</geneLocation>
<keyword evidence="1" id="KW-0456">Lyase</keyword>
<sequence>MNRETTIYRLLEETEAYLRKIEATLVEPSQRDLVVGFAEDFHAESIRPALLSQSRSQSVRGLRYAPVLFDENIVRCPELFDAALGAFPYAWWSEFYEEAHWSKSFVSRFATGECIGPTGRFRSDSIILGLFILGPDTHYPAHAHAAEEFYIVVAGEAEFQTGATSDFIAKRQGDIVLHGSNVSPAIRTSSRPMFAIYSWRGALDEPSWYRDNMADESEPRKFPNFVKSKRDQ</sequence>
<keyword evidence="2" id="KW-1185">Reference proteome</keyword>
<gene>
    <name evidence="1" type="ORF">N8E88_04405</name>
</gene>
<dbReference type="Proteomes" id="UP001061991">
    <property type="component" value="Plasmid p_unnamed3"/>
</dbReference>
<protein>
    <submittedName>
        <fullName evidence="1">Dimethylsulfonioproprionate lyase family protein</fullName>
    </submittedName>
</protein>
<evidence type="ECO:0000313" key="2">
    <source>
        <dbReference type="Proteomes" id="UP001061991"/>
    </source>
</evidence>
<name>A0ACD4CVE9_9HYPH</name>
<proteinExistence type="predicted"/>
<evidence type="ECO:0000313" key="1">
    <source>
        <dbReference type="EMBL" id="UXN57570.1"/>
    </source>
</evidence>